<dbReference type="AlphaFoldDB" id="A0A0F9WXA1"/>
<accession>A0A0F9WXA1</accession>
<gene>
    <name evidence="1" type="ORF">THAR02_10117</name>
</gene>
<comment type="caution">
    <text evidence="1">The sequence shown here is derived from an EMBL/GenBank/DDBJ whole genome shotgun (WGS) entry which is preliminary data.</text>
</comment>
<protein>
    <recommendedName>
        <fullName evidence="3">SnoaL-like domain-containing protein</fullName>
    </recommendedName>
</protein>
<proteinExistence type="predicted"/>
<evidence type="ECO:0000313" key="2">
    <source>
        <dbReference type="Proteomes" id="UP000034112"/>
    </source>
</evidence>
<evidence type="ECO:0000313" key="1">
    <source>
        <dbReference type="EMBL" id="KKO97785.1"/>
    </source>
</evidence>
<organism evidence="1 2">
    <name type="scientific">Trichoderma harzianum</name>
    <name type="common">Hypocrea lixii</name>
    <dbReference type="NCBI Taxonomy" id="5544"/>
    <lineage>
        <taxon>Eukaryota</taxon>
        <taxon>Fungi</taxon>
        <taxon>Dikarya</taxon>
        <taxon>Ascomycota</taxon>
        <taxon>Pezizomycotina</taxon>
        <taxon>Sordariomycetes</taxon>
        <taxon>Hypocreomycetidae</taxon>
        <taxon>Hypocreales</taxon>
        <taxon>Hypocreaceae</taxon>
        <taxon>Trichoderma</taxon>
    </lineage>
</organism>
<name>A0A0F9WXA1_TRIHA</name>
<dbReference type="OrthoDB" id="10315895at2759"/>
<dbReference type="Proteomes" id="UP000034112">
    <property type="component" value="Unassembled WGS sequence"/>
</dbReference>
<reference evidence="2" key="1">
    <citation type="journal article" date="2015" name="Genome Announc.">
        <title>Draft whole-genome sequence of the biocontrol agent Trichoderma harzianum T6776.</title>
        <authorList>
            <person name="Baroncelli R."/>
            <person name="Piaggeschi G."/>
            <person name="Fiorini L."/>
            <person name="Bertolini E."/>
            <person name="Zapparata A."/>
            <person name="Pe M.E."/>
            <person name="Sarrocco S."/>
            <person name="Vannacci G."/>
        </authorList>
    </citation>
    <scope>NUCLEOTIDE SEQUENCE [LARGE SCALE GENOMIC DNA]</scope>
    <source>
        <strain evidence="2">T6776</strain>
    </source>
</reference>
<dbReference type="EMBL" id="JOKZ01000505">
    <property type="protein sequence ID" value="KKO97785.1"/>
    <property type="molecule type" value="Genomic_DNA"/>
</dbReference>
<sequence>MGSTTLFNYFDELFRVLFFEDDNDVGSKVFVDNFAKDFTGSINSQHFDYNAFQNACVVARREWTMSLQSHEALVTSFEDAQGETYPHDKGPNAVTTKSFWSFEEKSTGKKTHRETVVVIITRLEEDGVRRVKQWTEVTRDLE</sequence>
<evidence type="ECO:0008006" key="3">
    <source>
        <dbReference type="Google" id="ProtNLM"/>
    </source>
</evidence>